<dbReference type="EMBL" id="UOFW01000174">
    <property type="protein sequence ID" value="VAX06636.1"/>
    <property type="molecule type" value="Genomic_DNA"/>
</dbReference>
<dbReference type="Gene3D" id="1.20.1050.10">
    <property type="match status" value="1"/>
</dbReference>
<dbReference type="InterPro" id="IPR036282">
    <property type="entry name" value="Glutathione-S-Trfase_C_sf"/>
</dbReference>
<protein>
    <recommendedName>
        <fullName evidence="4">Glutathione S-transferase</fullName>
    </recommendedName>
</protein>
<dbReference type="CDD" id="cd00570">
    <property type="entry name" value="GST_N_family"/>
    <property type="match status" value="1"/>
</dbReference>
<dbReference type="Pfam" id="PF13409">
    <property type="entry name" value="GST_N_2"/>
    <property type="match status" value="1"/>
</dbReference>
<reference evidence="3" key="1">
    <citation type="submission" date="2018-06" db="EMBL/GenBank/DDBJ databases">
        <authorList>
            <person name="Zhirakovskaya E."/>
        </authorList>
    </citation>
    <scope>NUCLEOTIDE SEQUENCE</scope>
</reference>
<dbReference type="PANTHER" id="PTHR44051:SF8">
    <property type="entry name" value="GLUTATHIONE S-TRANSFERASE GSTA"/>
    <property type="match status" value="1"/>
</dbReference>
<dbReference type="Pfam" id="PF13410">
    <property type="entry name" value="GST_C_2"/>
    <property type="match status" value="1"/>
</dbReference>
<gene>
    <name evidence="3" type="ORF">MNBD_ALPHA03-1234</name>
</gene>
<accession>A0A3B1AL26</accession>
<proteinExistence type="predicted"/>
<dbReference type="AlphaFoldDB" id="A0A3B1AL26"/>
<dbReference type="InterPro" id="IPR036249">
    <property type="entry name" value="Thioredoxin-like_sf"/>
</dbReference>
<evidence type="ECO:0000313" key="3">
    <source>
        <dbReference type="EMBL" id="VAX06636.1"/>
    </source>
</evidence>
<dbReference type="PANTHER" id="PTHR44051">
    <property type="entry name" value="GLUTATHIONE S-TRANSFERASE-RELATED"/>
    <property type="match status" value="1"/>
</dbReference>
<dbReference type="PROSITE" id="PS50405">
    <property type="entry name" value="GST_CTER"/>
    <property type="match status" value="1"/>
</dbReference>
<dbReference type="Gene3D" id="3.40.30.10">
    <property type="entry name" value="Glutaredoxin"/>
    <property type="match status" value="1"/>
</dbReference>
<dbReference type="SUPFAM" id="SSF52833">
    <property type="entry name" value="Thioredoxin-like"/>
    <property type="match status" value="1"/>
</dbReference>
<dbReference type="InterPro" id="IPR004045">
    <property type="entry name" value="Glutathione_S-Trfase_N"/>
</dbReference>
<organism evidence="3">
    <name type="scientific">hydrothermal vent metagenome</name>
    <dbReference type="NCBI Taxonomy" id="652676"/>
    <lineage>
        <taxon>unclassified sequences</taxon>
        <taxon>metagenomes</taxon>
        <taxon>ecological metagenomes</taxon>
    </lineage>
</organism>
<dbReference type="PROSITE" id="PS50404">
    <property type="entry name" value="GST_NTER"/>
    <property type="match status" value="1"/>
</dbReference>
<feature type="non-terminal residue" evidence="3">
    <location>
        <position position="258"/>
    </location>
</feature>
<feature type="domain" description="GST C-terminal" evidence="2">
    <location>
        <begin position="101"/>
        <end position="258"/>
    </location>
</feature>
<evidence type="ECO:0000259" key="1">
    <source>
        <dbReference type="PROSITE" id="PS50404"/>
    </source>
</evidence>
<feature type="domain" description="GST N-terminal" evidence="1">
    <location>
        <begin position="18"/>
        <end position="99"/>
    </location>
</feature>
<sequence length="258" mass="29321">MVQLIDSDIQTREVLDWKGLHLLHHPAAACSKKLRIFLNVKGIDWESHIVDIKTGTNYDEWFLGINPRGLIPVLVDDGAVHIESNDILLYLENKFSNSGPKLLAAGGVSEMEELLNHENSLHMDLRTLVFRFYFPGKSPSKPEGALEKYRDTGSGTVGGVEDQEKSVQIKFWETVKNDGIPDETARKSALKFRAAFDELEARLGDNPYLLGDELSILDIAWFIYTDRLILADYPIARLHPRIDQWFKKLSARPDFSKE</sequence>
<name>A0A3B1AL26_9ZZZZ</name>
<evidence type="ECO:0008006" key="4">
    <source>
        <dbReference type="Google" id="ProtNLM"/>
    </source>
</evidence>
<evidence type="ECO:0000259" key="2">
    <source>
        <dbReference type="PROSITE" id="PS50405"/>
    </source>
</evidence>
<dbReference type="SUPFAM" id="SSF47616">
    <property type="entry name" value="GST C-terminal domain-like"/>
    <property type="match status" value="1"/>
</dbReference>
<dbReference type="InterPro" id="IPR010987">
    <property type="entry name" value="Glutathione-S-Trfase_C-like"/>
</dbReference>